<organism evidence="2 3">
    <name type="scientific">Oryza sativa subsp. japonica</name>
    <name type="common">Rice</name>
    <dbReference type="NCBI Taxonomy" id="39947"/>
    <lineage>
        <taxon>Eukaryota</taxon>
        <taxon>Viridiplantae</taxon>
        <taxon>Streptophyta</taxon>
        <taxon>Embryophyta</taxon>
        <taxon>Tracheophyta</taxon>
        <taxon>Spermatophyta</taxon>
        <taxon>Magnoliopsida</taxon>
        <taxon>Liliopsida</taxon>
        <taxon>Poales</taxon>
        <taxon>Poaceae</taxon>
        <taxon>BOP clade</taxon>
        <taxon>Oryzoideae</taxon>
        <taxon>Oryzeae</taxon>
        <taxon>Oryzinae</taxon>
        <taxon>Oryza</taxon>
        <taxon>Oryza sativa</taxon>
    </lineage>
</organism>
<evidence type="ECO:0000256" key="1">
    <source>
        <dbReference type="SAM" id="MobiDB-lite"/>
    </source>
</evidence>
<feature type="compositionally biased region" description="Low complexity" evidence="1">
    <location>
        <begin position="23"/>
        <end position="37"/>
    </location>
</feature>
<feature type="compositionally biased region" description="Polar residues" evidence="1">
    <location>
        <begin position="58"/>
        <end position="67"/>
    </location>
</feature>
<feature type="region of interest" description="Disordered" evidence="1">
    <location>
        <begin position="1"/>
        <end position="84"/>
    </location>
</feature>
<proteinExistence type="predicted"/>
<gene>
    <name evidence="2" type="primary">OJ1770_H02.7</name>
</gene>
<sequence>MERASSAAEMKPLSSRSKGLNASTSSTSLHLSPLSSLQAQRGGSGARRLAGMELHNLGPTTANSSPSWRFGRGGSGPLGPPRRVSPLPLLLFRGVLCHCTQSPRKRRWRRDGDEGDDEKERIQPAITTVRGAAGGVGAGGPRSCRSSPTTANRCPN</sequence>
<reference evidence="3" key="1">
    <citation type="journal article" date="2005" name="Nature">
        <title>The map-based sequence of the rice genome.</title>
        <authorList>
            <consortium name="International rice genome sequencing project (IRGSP)"/>
            <person name="Matsumoto T."/>
            <person name="Wu J."/>
            <person name="Kanamori H."/>
            <person name="Katayose Y."/>
            <person name="Fujisawa M."/>
            <person name="Namiki N."/>
            <person name="Mizuno H."/>
            <person name="Yamamoto K."/>
            <person name="Antonio B.A."/>
            <person name="Baba T."/>
            <person name="Sakata K."/>
            <person name="Nagamura Y."/>
            <person name="Aoki H."/>
            <person name="Arikawa K."/>
            <person name="Arita K."/>
            <person name="Bito T."/>
            <person name="Chiden Y."/>
            <person name="Fujitsuka N."/>
            <person name="Fukunaka R."/>
            <person name="Hamada M."/>
            <person name="Harada C."/>
            <person name="Hayashi A."/>
            <person name="Hijishita S."/>
            <person name="Honda M."/>
            <person name="Hosokawa S."/>
            <person name="Ichikawa Y."/>
            <person name="Idonuma A."/>
            <person name="Iijima M."/>
            <person name="Ikeda M."/>
            <person name="Ikeno M."/>
            <person name="Ito K."/>
            <person name="Ito S."/>
            <person name="Ito T."/>
            <person name="Ito Y."/>
            <person name="Ito Y."/>
            <person name="Iwabuchi A."/>
            <person name="Kamiya K."/>
            <person name="Karasawa W."/>
            <person name="Kurita K."/>
            <person name="Katagiri S."/>
            <person name="Kikuta A."/>
            <person name="Kobayashi H."/>
            <person name="Kobayashi N."/>
            <person name="Machita K."/>
            <person name="Maehara T."/>
            <person name="Masukawa M."/>
            <person name="Mizubayashi T."/>
            <person name="Mukai Y."/>
            <person name="Nagasaki H."/>
            <person name="Nagata Y."/>
            <person name="Naito S."/>
            <person name="Nakashima M."/>
            <person name="Nakama Y."/>
            <person name="Nakamichi Y."/>
            <person name="Nakamura M."/>
            <person name="Meguro A."/>
            <person name="Negishi M."/>
            <person name="Ohta I."/>
            <person name="Ohta T."/>
            <person name="Okamoto M."/>
            <person name="Ono N."/>
            <person name="Saji S."/>
            <person name="Sakaguchi M."/>
            <person name="Sakai K."/>
            <person name="Shibata M."/>
            <person name="Shimokawa T."/>
            <person name="Song J."/>
            <person name="Takazaki Y."/>
            <person name="Terasawa K."/>
            <person name="Tsugane M."/>
            <person name="Tsuji K."/>
            <person name="Ueda S."/>
            <person name="Waki K."/>
            <person name="Yamagata H."/>
            <person name="Yamamoto M."/>
            <person name="Yamamoto S."/>
            <person name="Yamane H."/>
            <person name="Yoshiki S."/>
            <person name="Yoshihara R."/>
            <person name="Yukawa K."/>
            <person name="Zhong H."/>
            <person name="Yano M."/>
            <person name="Yuan Q."/>
            <person name="Ouyang S."/>
            <person name="Liu J."/>
            <person name="Jones K.M."/>
            <person name="Gansberger K."/>
            <person name="Moffat K."/>
            <person name="Hill J."/>
            <person name="Bera J."/>
            <person name="Fadrosh D."/>
            <person name="Jin S."/>
            <person name="Johri S."/>
            <person name="Kim M."/>
            <person name="Overton L."/>
            <person name="Reardon M."/>
            <person name="Tsitrin T."/>
            <person name="Vuong H."/>
            <person name="Weaver B."/>
            <person name="Ciecko A."/>
            <person name="Tallon L."/>
            <person name="Jackson J."/>
            <person name="Pai G."/>
            <person name="Aken S.V."/>
            <person name="Utterback T."/>
            <person name="Reidmuller S."/>
            <person name="Feldblyum T."/>
            <person name="Hsiao J."/>
            <person name="Zismann V."/>
            <person name="Iobst S."/>
            <person name="de Vazeille A.R."/>
            <person name="Buell C.R."/>
            <person name="Ying K."/>
            <person name="Li Y."/>
            <person name="Lu T."/>
            <person name="Huang Y."/>
            <person name="Zhao Q."/>
            <person name="Feng Q."/>
            <person name="Zhang L."/>
            <person name="Zhu J."/>
            <person name="Weng Q."/>
            <person name="Mu J."/>
            <person name="Lu Y."/>
            <person name="Fan D."/>
            <person name="Liu Y."/>
            <person name="Guan J."/>
            <person name="Zhang Y."/>
            <person name="Yu S."/>
            <person name="Liu X."/>
            <person name="Zhang Y."/>
            <person name="Hong G."/>
            <person name="Han B."/>
            <person name="Choisne N."/>
            <person name="Demange N."/>
            <person name="Orjeda G."/>
            <person name="Samain S."/>
            <person name="Cattolico L."/>
            <person name="Pelletier E."/>
            <person name="Couloux A."/>
            <person name="Segurens B."/>
            <person name="Wincker P."/>
            <person name="D'Hont A."/>
            <person name="Scarpelli C."/>
            <person name="Weissenbach J."/>
            <person name="Salanoubat M."/>
            <person name="Quetier F."/>
            <person name="Yu Y."/>
            <person name="Kim H.R."/>
            <person name="Rambo T."/>
            <person name="Currie J."/>
            <person name="Collura K."/>
            <person name="Luo M."/>
            <person name="Yang T."/>
            <person name="Ammiraju J.S.S."/>
            <person name="Engler F."/>
            <person name="Soderlund C."/>
            <person name="Wing R.A."/>
            <person name="Palmer L.E."/>
            <person name="de la Bastide M."/>
            <person name="Spiegel L."/>
            <person name="Nascimento L."/>
            <person name="Zutavern T."/>
            <person name="O'Shaughnessy A."/>
            <person name="Dike S."/>
            <person name="Dedhia N."/>
            <person name="Preston R."/>
            <person name="Balija V."/>
            <person name="McCombie W.R."/>
            <person name="Chow T."/>
            <person name="Chen H."/>
            <person name="Chung M."/>
            <person name="Chen C."/>
            <person name="Shaw J."/>
            <person name="Wu H."/>
            <person name="Hsiao K."/>
            <person name="Chao Y."/>
            <person name="Chu M."/>
            <person name="Cheng C."/>
            <person name="Hour A."/>
            <person name="Lee P."/>
            <person name="Lin S."/>
            <person name="Lin Y."/>
            <person name="Liou J."/>
            <person name="Liu S."/>
            <person name="Hsing Y."/>
            <person name="Raghuvanshi S."/>
            <person name="Mohanty A."/>
            <person name="Bharti A.K."/>
            <person name="Gaur A."/>
            <person name="Gupta V."/>
            <person name="Kumar D."/>
            <person name="Ravi V."/>
            <person name="Vij S."/>
            <person name="Kapur A."/>
            <person name="Khurana P."/>
            <person name="Khurana P."/>
            <person name="Khurana J.P."/>
            <person name="Tyagi A.K."/>
            <person name="Gaikwad K."/>
            <person name="Singh A."/>
            <person name="Dalal V."/>
            <person name="Srivastava S."/>
            <person name="Dixit A."/>
            <person name="Pal A.K."/>
            <person name="Ghazi I.A."/>
            <person name="Yadav M."/>
            <person name="Pandit A."/>
            <person name="Bhargava A."/>
            <person name="Sureshbabu K."/>
            <person name="Batra K."/>
            <person name="Sharma T.R."/>
            <person name="Mohapatra T."/>
            <person name="Singh N.K."/>
            <person name="Messing J."/>
            <person name="Nelson A.B."/>
            <person name="Fuks G."/>
            <person name="Kavchok S."/>
            <person name="Keizer G."/>
            <person name="Linton E."/>
            <person name="Llaca V."/>
            <person name="Song R."/>
            <person name="Tanyolac B."/>
            <person name="Young S."/>
            <person name="Ho-Il K."/>
            <person name="Hahn J.H."/>
            <person name="Sangsakoo G."/>
            <person name="Vanavichit A."/>
            <person name="de Mattos Luiz.A.T."/>
            <person name="Zimmer P.D."/>
            <person name="Malone G."/>
            <person name="Dellagostin O."/>
            <person name="de Oliveira A.C."/>
            <person name="Bevan M."/>
            <person name="Bancroft I."/>
            <person name="Minx P."/>
            <person name="Cordum H."/>
            <person name="Wilson R."/>
            <person name="Cheng Z."/>
            <person name="Jin W."/>
            <person name="Jiang J."/>
            <person name="Leong S.A."/>
            <person name="Iwama H."/>
            <person name="Gojobori T."/>
            <person name="Itoh T."/>
            <person name="Niimura Y."/>
            <person name="Fujii Y."/>
            <person name="Habara T."/>
            <person name="Sakai H."/>
            <person name="Sato Y."/>
            <person name="Wilson G."/>
            <person name="Kumar K."/>
            <person name="McCouch S."/>
            <person name="Juretic N."/>
            <person name="Hoen D."/>
            <person name="Wright S."/>
            <person name="Bruskiewich R."/>
            <person name="Bureau T."/>
            <person name="Miyao A."/>
            <person name="Hirochika H."/>
            <person name="Nishikawa T."/>
            <person name="Kadowaki K."/>
            <person name="Sugiura M."/>
            <person name="Burr B."/>
            <person name="Sasaki T."/>
        </authorList>
    </citation>
    <scope>NUCLEOTIDE SEQUENCE [LARGE SCALE GENOMIC DNA]</scope>
    <source>
        <strain evidence="3">cv. Nipponbare</strain>
    </source>
</reference>
<feature type="compositionally biased region" description="Polar residues" evidence="1">
    <location>
        <begin position="144"/>
        <end position="156"/>
    </location>
</feature>
<evidence type="ECO:0000313" key="2">
    <source>
        <dbReference type="EMBL" id="BAD09099.1"/>
    </source>
</evidence>
<reference evidence="3" key="2">
    <citation type="journal article" date="2008" name="Nucleic Acids Res.">
        <title>The rice annotation project database (RAP-DB): 2008 update.</title>
        <authorList>
            <consortium name="The rice annotation project (RAP)"/>
        </authorList>
    </citation>
    <scope>GENOME REANNOTATION</scope>
    <source>
        <strain evidence="3">cv. Nipponbare</strain>
    </source>
</reference>
<accession>A0A0P0XIS6</accession>
<dbReference type="AlphaFoldDB" id="A0A0P0XIS6"/>
<dbReference type="Proteomes" id="UP000000763">
    <property type="component" value="Chromosome 8"/>
</dbReference>
<protein>
    <submittedName>
        <fullName evidence="2">Uncharacterized protein</fullName>
    </submittedName>
</protein>
<feature type="region of interest" description="Disordered" evidence="1">
    <location>
        <begin position="102"/>
        <end position="156"/>
    </location>
</feature>
<evidence type="ECO:0000313" key="3">
    <source>
        <dbReference type="Proteomes" id="UP000000763"/>
    </source>
</evidence>
<dbReference type="EMBL" id="AP004015">
    <property type="protein sequence ID" value="BAD09099.1"/>
    <property type="molecule type" value="Genomic_DNA"/>
</dbReference>
<name>A0A0P0XIS6_ORYSJ</name>